<sequence>MAKKTVEMSNAEVASIILGAIVVSNASKGSFVGQMLLSDLRKELDGLGVRFDKEVELTNILNSLLNSGRIKIGSFYQDDTTSGLTVWLRANTEVF</sequence>
<name>A0A1G1ZQ25_9BACT</name>
<organism evidence="1 2">
    <name type="scientific">Candidatus Harrisonbacteria bacterium RIFCSPLOWO2_02_FULL_41_13b</name>
    <dbReference type="NCBI Taxonomy" id="1798409"/>
    <lineage>
        <taxon>Bacteria</taxon>
        <taxon>Candidatus Harrisoniibacteriota</taxon>
    </lineage>
</organism>
<accession>A0A1G1ZQ25</accession>
<reference evidence="1 2" key="1">
    <citation type="journal article" date="2016" name="Nat. Commun.">
        <title>Thousands of microbial genomes shed light on interconnected biogeochemical processes in an aquifer system.</title>
        <authorList>
            <person name="Anantharaman K."/>
            <person name="Brown C.T."/>
            <person name="Hug L.A."/>
            <person name="Sharon I."/>
            <person name="Castelle C.J."/>
            <person name="Probst A.J."/>
            <person name="Thomas B.C."/>
            <person name="Singh A."/>
            <person name="Wilkins M.J."/>
            <person name="Karaoz U."/>
            <person name="Brodie E.L."/>
            <person name="Williams K.H."/>
            <person name="Hubbard S.S."/>
            <person name="Banfield J.F."/>
        </authorList>
    </citation>
    <scope>NUCLEOTIDE SEQUENCE [LARGE SCALE GENOMIC DNA]</scope>
</reference>
<comment type="caution">
    <text evidence="1">The sequence shown here is derived from an EMBL/GenBank/DDBJ whole genome shotgun (WGS) entry which is preliminary data.</text>
</comment>
<evidence type="ECO:0000313" key="1">
    <source>
        <dbReference type="EMBL" id="OGY66793.1"/>
    </source>
</evidence>
<dbReference type="EMBL" id="MHJL01000035">
    <property type="protein sequence ID" value="OGY66793.1"/>
    <property type="molecule type" value="Genomic_DNA"/>
</dbReference>
<proteinExistence type="predicted"/>
<dbReference type="Proteomes" id="UP000177690">
    <property type="component" value="Unassembled WGS sequence"/>
</dbReference>
<dbReference type="AlphaFoldDB" id="A0A1G1ZQ25"/>
<gene>
    <name evidence="1" type="ORF">A3I24_03545</name>
</gene>
<evidence type="ECO:0000313" key="2">
    <source>
        <dbReference type="Proteomes" id="UP000177690"/>
    </source>
</evidence>
<protein>
    <submittedName>
        <fullName evidence="1">Uncharacterized protein</fullName>
    </submittedName>
</protein>